<protein>
    <submittedName>
        <fullName evidence="1">Uncharacterized protein</fullName>
    </submittedName>
</protein>
<evidence type="ECO:0000313" key="2">
    <source>
        <dbReference type="Proteomes" id="UP001163846"/>
    </source>
</evidence>
<dbReference type="Proteomes" id="UP001163846">
    <property type="component" value="Unassembled WGS sequence"/>
</dbReference>
<sequence length="256" mass="29084">LSYLLELPHDHYAHLSLQESSRLREDGERSWLSDLDSWAIQHLPNSSLSLPSLQALTTQSISKLIGDITDCTMTSLQQSIDVSSRLTFLQGRREPHKDGTTSRVASTLRHYLTQVRRPEHRVSLTKLLCGDLTPVTFRASPASTRPLPDQQQRPKFCRACQDPLQPETPQHVLLQCQAIPTILPIQTAFLTSMAQHLPLPHSRTFTDASATFYIKSFVFHWTLVVPSAQYVHDCISLWKEFIGLETDLESEEEEQD</sequence>
<organism evidence="1 2">
    <name type="scientific">Lentinula raphanica</name>
    <dbReference type="NCBI Taxonomy" id="153919"/>
    <lineage>
        <taxon>Eukaryota</taxon>
        <taxon>Fungi</taxon>
        <taxon>Dikarya</taxon>
        <taxon>Basidiomycota</taxon>
        <taxon>Agaricomycotina</taxon>
        <taxon>Agaricomycetes</taxon>
        <taxon>Agaricomycetidae</taxon>
        <taxon>Agaricales</taxon>
        <taxon>Marasmiineae</taxon>
        <taxon>Omphalotaceae</taxon>
        <taxon>Lentinula</taxon>
    </lineage>
</organism>
<keyword evidence="2" id="KW-1185">Reference proteome</keyword>
<comment type="caution">
    <text evidence="1">The sequence shown here is derived from an EMBL/GenBank/DDBJ whole genome shotgun (WGS) entry which is preliminary data.</text>
</comment>
<evidence type="ECO:0000313" key="1">
    <source>
        <dbReference type="EMBL" id="KAJ3833765.1"/>
    </source>
</evidence>
<dbReference type="AlphaFoldDB" id="A0AA38NZZ8"/>
<name>A0AA38NZZ8_9AGAR</name>
<gene>
    <name evidence="1" type="ORF">F5878DRAFT_545975</name>
</gene>
<accession>A0AA38NZZ8</accession>
<feature type="non-terminal residue" evidence="1">
    <location>
        <position position="1"/>
    </location>
</feature>
<reference evidence="1" key="1">
    <citation type="submission" date="2022-08" db="EMBL/GenBank/DDBJ databases">
        <authorList>
            <consortium name="DOE Joint Genome Institute"/>
            <person name="Min B."/>
            <person name="Riley R."/>
            <person name="Sierra-Patev S."/>
            <person name="Naranjo-Ortiz M."/>
            <person name="Looney B."/>
            <person name="Konkel Z."/>
            <person name="Slot J.C."/>
            <person name="Sakamoto Y."/>
            <person name="Steenwyk J.L."/>
            <person name="Rokas A."/>
            <person name="Carro J."/>
            <person name="Camarero S."/>
            <person name="Ferreira P."/>
            <person name="Molpeceres G."/>
            <person name="Ruiz-Duenas F.J."/>
            <person name="Serrano A."/>
            <person name="Henrissat B."/>
            <person name="Drula E."/>
            <person name="Hughes K.W."/>
            <person name="Mata J.L."/>
            <person name="Ishikawa N.K."/>
            <person name="Vargas-Isla R."/>
            <person name="Ushijima S."/>
            <person name="Smith C.A."/>
            <person name="Ahrendt S."/>
            <person name="Andreopoulos W."/>
            <person name="He G."/>
            <person name="Labutti K."/>
            <person name="Lipzen A."/>
            <person name="Ng V."/>
            <person name="Sandor L."/>
            <person name="Barry K."/>
            <person name="Martinez A.T."/>
            <person name="Xiao Y."/>
            <person name="Gibbons J.G."/>
            <person name="Terashima K."/>
            <person name="Hibbett D.S."/>
            <person name="Grigoriev I.V."/>
        </authorList>
    </citation>
    <scope>NUCLEOTIDE SEQUENCE</scope>
    <source>
        <strain evidence="1">TFB9207</strain>
    </source>
</reference>
<dbReference type="EMBL" id="MU806637">
    <property type="protein sequence ID" value="KAJ3833765.1"/>
    <property type="molecule type" value="Genomic_DNA"/>
</dbReference>
<proteinExistence type="predicted"/>